<feature type="coiled-coil region" evidence="11">
    <location>
        <begin position="766"/>
        <end position="793"/>
    </location>
</feature>
<dbReference type="InterPro" id="IPR028299">
    <property type="entry name" value="ClpA/B_CS2"/>
</dbReference>
<evidence type="ECO:0008006" key="17">
    <source>
        <dbReference type="Google" id="ProtNLM"/>
    </source>
</evidence>
<dbReference type="Gene3D" id="1.10.8.60">
    <property type="match status" value="2"/>
</dbReference>
<dbReference type="FunFam" id="1.10.8.60:FF:000017">
    <property type="entry name" value="ATP-dependent chaperone ClpB"/>
    <property type="match status" value="1"/>
</dbReference>
<dbReference type="PANTHER" id="PTHR11638:SF155">
    <property type="entry name" value="CHAPERONE PROTEIN CLPC1, CHLOROPLASTIC-LIKE"/>
    <property type="match status" value="1"/>
</dbReference>
<evidence type="ECO:0000256" key="4">
    <source>
        <dbReference type="ARBA" id="ARBA00022737"/>
    </source>
</evidence>
<evidence type="ECO:0000259" key="13">
    <source>
        <dbReference type="PROSITE" id="PS50151"/>
    </source>
</evidence>
<dbReference type="InterPro" id="IPR003593">
    <property type="entry name" value="AAA+_ATPase"/>
</dbReference>
<dbReference type="SMART" id="SM00382">
    <property type="entry name" value="AAA"/>
    <property type="match status" value="2"/>
</dbReference>
<dbReference type="InterPro" id="IPR019489">
    <property type="entry name" value="Clp_ATPase_C"/>
</dbReference>
<dbReference type="PROSITE" id="PS50151">
    <property type="entry name" value="UVR"/>
    <property type="match status" value="1"/>
</dbReference>
<dbReference type="AlphaFoldDB" id="A0AAD3Y3M6"/>
<dbReference type="InterPro" id="IPR027417">
    <property type="entry name" value="P-loop_NTPase"/>
</dbReference>
<gene>
    <name evidence="15" type="ORF">Nepgr_027972</name>
</gene>
<keyword evidence="16" id="KW-1185">Reference proteome</keyword>
<keyword evidence="3" id="KW-0934">Plastid</keyword>
<dbReference type="FunFam" id="3.40.50.300:FF:000010">
    <property type="entry name" value="Chaperone clpB 1, putative"/>
    <property type="match status" value="1"/>
</dbReference>
<protein>
    <recommendedName>
        <fullName evidence="17">Clp protease ATP binding subunit</fullName>
    </recommendedName>
</protein>
<dbReference type="InterPro" id="IPR004176">
    <property type="entry name" value="Clp_R_N"/>
</dbReference>
<evidence type="ECO:0000256" key="12">
    <source>
        <dbReference type="SAM" id="MobiDB-lite"/>
    </source>
</evidence>
<dbReference type="FunFam" id="1.10.1780.10:FF:000004">
    <property type="entry name" value="ATP-dependent Clp protease ATP-binding subunit ClpC"/>
    <property type="match status" value="1"/>
</dbReference>
<feature type="domain" description="UVR" evidence="13">
    <location>
        <begin position="777"/>
        <end position="812"/>
    </location>
</feature>
<evidence type="ECO:0000313" key="16">
    <source>
        <dbReference type="Proteomes" id="UP001279734"/>
    </source>
</evidence>
<dbReference type="GO" id="GO:0009570">
    <property type="term" value="C:chloroplast stroma"/>
    <property type="evidence" value="ECO:0007669"/>
    <property type="project" value="UniProtKB-ARBA"/>
</dbReference>
<comment type="subcellular location">
    <subcellularLocation>
        <location evidence="1">Plastid</location>
        <location evidence="1">Chloroplast</location>
    </subcellularLocation>
</comment>
<dbReference type="Pfam" id="PF02861">
    <property type="entry name" value="Clp_N"/>
    <property type="match status" value="1"/>
</dbReference>
<evidence type="ECO:0000256" key="7">
    <source>
        <dbReference type="ARBA" id="ARBA00022946"/>
    </source>
</evidence>
<evidence type="ECO:0000256" key="8">
    <source>
        <dbReference type="ARBA" id="ARBA00023186"/>
    </source>
</evidence>
<comment type="similarity">
    <text evidence="10">Belongs to the ClpA/ClpB family.</text>
</comment>
<proteinExistence type="inferred from homology"/>
<dbReference type="GO" id="GO:0016887">
    <property type="term" value="F:ATP hydrolysis activity"/>
    <property type="evidence" value="ECO:0007669"/>
    <property type="project" value="InterPro"/>
</dbReference>
<dbReference type="Pfam" id="PF17871">
    <property type="entry name" value="AAA_lid_9"/>
    <property type="match status" value="1"/>
</dbReference>
<dbReference type="InterPro" id="IPR001270">
    <property type="entry name" value="ClpA/B"/>
</dbReference>
<dbReference type="EMBL" id="BSYO01000030">
    <property type="protein sequence ID" value="GMH26129.1"/>
    <property type="molecule type" value="Genomic_DNA"/>
</dbReference>
<dbReference type="PROSITE" id="PS51903">
    <property type="entry name" value="CLP_R"/>
    <property type="match status" value="1"/>
</dbReference>
<evidence type="ECO:0000256" key="11">
    <source>
        <dbReference type="SAM" id="Coils"/>
    </source>
</evidence>
<dbReference type="Gene3D" id="1.10.1780.10">
    <property type="entry name" value="Clp, N-terminal domain"/>
    <property type="match status" value="1"/>
</dbReference>
<evidence type="ECO:0000256" key="2">
    <source>
        <dbReference type="ARBA" id="ARBA00022528"/>
    </source>
</evidence>
<dbReference type="CDD" id="cd19499">
    <property type="entry name" value="RecA-like_ClpB_Hsp104-like"/>
    <property type="match status" value="1"/>
</dbReference>
<feature type="domain" description="Clp R" evidence="14">
    <location>
        <begin position="360"/>
        <end position="502"/>
    </location>
</feature>
<dbReference type="SMART" id="SM01086">
    <property type="entry name" value="ClpB_D2-small"/>
    <property type="match status" value="1"/>
</dbReference>
<dbReference type="Gene3D" id="4.10.860.10">
    <property type="entry name" value="UVR domain"/>
    <property type="match status" value="1"/>
</dbReference>
<dbReference type="SUPFAM" id="SSF52540">
    <property type="entry name" value="P-loop containing nucleoside triphosphate hydrolases"/>
    <property type="match status" value="2"/>
</dbReference>
<keyword evidence="6 10" id="KW-0067">ATP-binding</keyword>
<comment type="caution">
    <text evidence="15">The sequence shown here is derived from an EMBL/GenBank/DDBJ whole genome shotgun (WGS) entry which is preliminary data.</text>
</comment>
<name>A0AAD3Y3M6_NEPGR</name>
<dbReference type="GO" id="GO:0032991">
    <property type="term" value="C:protein-containing complex"/>
    <property type="evidence" value="ECO:0007669"/>
    <property type="project" value="UniProtKB-ARBA"/>
</dbReference>
<keyword evidence="11" id="KW-0175">Coiled coil</keyword>
<evidence type="ECO:0000256" key="1">
    <source>
        <dbReference type="ARBA" id="ARBA00004229"/>
    </source>
</evidence>
<dbReference type="InterPro" id="IPR001943">
    <property type="entry name" value="UVR_dom"/>
</dbReference>
<dbReference type="InterPro" id="IPR003959">
    <property type="entry name" value="ATPase_AAA_core"/>
</dbReference>
<dbReference type="FunFam" id="3.40.50.300:FF:000025">
    <property type="entry name" value="ATP-dependent Clp protease subunit"/>
    <property type="match status" value="1"/>
</dbReference>
<sequence length="1192" mass="132466">MPINALRRLHEATASEVESLSISRIESRRYVMHFLADRLLAIAPRNLVDLIDPCRFNQPKLLQLLTTTMKDGLPASGCELNDAVQREFAKPEATLFVLAASSGCMLQHALLHLAGGDREQEGDLKIPGVEVITGPLNQEIEDLKRIPPLLSFSPLSPPLGLSDTDAMTEDSASDLQRPTSNRLREEDDIQTPKQRHLQLISSSREIWDDIHTDYNRTGRTRYHHAQSFRPSIPLCWRKKYRGGLPPLSSPPFSLRAKLYKTESFLIEDMAGALIQSINIPASLAGPRNGKFQGPGKVKRAISMMVSLQTPGLRMRSFSGLRVGNALDSLRYSQKDFHSKMRAVISVRKGIASRGVVRAMFERFTEKAIKVIMLAQEEARRLGHNFVGTEQILLGLIGEGTGIAAKVLKSMGINLKDARVEVEKIIGRGSGFVAVEIPFTPRAKRVLELSLEEARQLGHNYIGSEHLLLGLLREGEGVAARVLENLGADPANIRTQVIRMVGENTEAVSAGVGGGSTGNKMPTLEEYGTNLTKLAEEGKLDPVVGRQQQIERVTQILGRRTKNNPCLIGEPGVGKTAIAEGLAQRIANGDVPETIEGKKVITLDMGLLVAGTKYRGEFEERLKKLMEEIKQSDEIILFIDEVHTLIGAGAAEGAIDAANILKPALARGELQCIGATTLDEYRKHIEKDAALERRFQPVKVPEPTVDETIQILKGLRERYEIHHKLRYTDESLVAAAQLSYQYISDRFLPDKAIDLIDEAGSRVRLRHAQLPEEARELEKELRQITKEKNEAVRGQDFEKAGELRDREMDLKAQISAVADKSKEMSKAETEAGDGGAVVTEADIQHIVSSWTGIPVEKVSTDESDRLLKMEEILHKRVIGQDEAVKAISRAIRRARVGLKNPSRPIASFIFSGPTGVGKSELAKALAAYYFGSEEAMIRLDMSEFMERHTVSKLIGSPPGYVGYTEGGQLTEAVRRRPYTVVLFDEIEKAHPDVFNMMLQILEDGRLTDSKGRTVDFKNTLLIMTSNVGSSVIEKGGRRIGFDLEYDEKDSSYNRIKSLVTEELKQYFRPEFLNRLDEMIVFRQLTKQEVKEIADIMLKEVFQRLEMKDIELQVTERFRDRVVEEGYNPSYGARPLRRAIMRLLEDSMAEKMLSCEIKGGDSVIVDVDSDGNVIVLNGSGGATLEPLAEAPLSI</sequence>
<evidence type="ECO:0000256" key="5">
    <source>
        <dbReference type="ARBA" id="ARBA00022741"/>
    </source>
</evidence>
<dbReference type="PROSITE" id="PS00871">
    <property type="entry name" value="CLPAB_2"/>
    <property type="match status" value="1"/>
</dbReference>
<dbReference type="PROSITE" id="PS00870">
    <property type="entry name" value="CLPAB_1"/>
    <property type="match status" value="1"/>
</dbReference>
<dbReference type="Pfam" id="PF10431">
    <property type="entry name" value="ClpB_D2-small"/>
    <property type="match status" value="1"/>
</dbReference>
<dbReference type="FunFam" id="1.10.8.60:FF:000011">
    <property type="entry name" value="ATP-dependent Clp protease ATP-binding subunit"/>
    <property type="match status" value="1"/>
</dbReference>
<organism evidence="15 16">
    <name type="scientific">Nepenthes gracilis</name>
    <name type="common">Slender pitcher plant</name>
    <dbReference type="NCBI Taxonomy" id="150966"/>
    <lineage>
        <taxon>Eukaryota</taxon>
        <taxon>Viridiplantae</taxon>
        <taxon>Streptophyta</taxon>
        <taxon>Embryophyta</taxon>
        <taxon>Tracheophyta</taxon>
        <taxon>Spermatophyta</taxon>
        <taxon>Magnoliopsida</taxon>
        <taxon>eudicotyledons</taxon>
        <taxon>Gunneridae</taxon>
        <taxon>Pentapetalae</taxon>
        <taxon>Caryophyllales</taxon>
        <taxon>Nepenthaceae</taxon>
        <taxon>Nepenthes</taxon>
    </lineage>
</organism>
<dbReference type="InterPro" id="IPR050130">
    <property type="entry name" value="ClpA_ClpB"/>
</dbReference>
<evidence type="ECO:0000313" key="15">
    <source>
        <dbReference type="EMBL" id="GMH26129.1"/>
    </source>
</evidence>
<reference evidence="15" key="1">
    <citation type="submission" date="2023-05" db="EMBL/GenBank/DDBJ databases">
        <title>Nepenthes gracilis genome sequencing.</title>
        <authorList>
            <person name="Fukushima K."/>
        </authorList>
    </citation>
    <scope>NUCLEOTIDE SEQUENCE</scope>
    <source>
        <strain evidence="15">SING2019-196</strain>
    </source>
</reference>
<dbReference type="InterPro" id="IPR041546">
    <property type="entry name" value="ClpA/ClpB_AAA_lid"/>
</dbReference>
<dbReference type="CDD" id="cd00009">
    <property type="entry name" value="AAA"/>
    <property type="match status" value="1"/>
</dbReference>
<dbReference type="GO" id="GO:0034605">
    <property type="term" value="P:cellular response to heat"/>
    <property type="evidence" value="ECO:0007669"/>
    <property type="project" value="TreeGrafter"/>
</dbReference>
<dbReference type="GO" id="GO:0005524">
    <property type="term" value="F:ATP binding"/>
    <property type="evidence" value="ECO:0007669"/>
    <property type="project" value="UniProtKB-KW"/>
</dbReference>
<keyword evidence="8 10" id="KW-0143">Chaperone</keyword>
<keyword evidence="5 10" id="KW-0547">Nucleotide-binding</keyword>
<accession>A0AAD3Y3M6</accession>
<keyword evidence="2" id="KW-0150">Chloroplast</keyword>
<feature type="region of interest" description="Disordered" evidence="12">
    <location>
        <begin position="160"/>
        <end position="195"/>
    </location>
</feature>
<dbReference type="Pfam" id="PF07724">
    <property type="entry name" value="AAA_2"/>
    <property type="match status" value="1"/>
</dbReference>
<dbReference type="InterPro" id="IPR036628">
    <property type="entry name" value="Clp_N_dom_sf"/>
</dbReference>
<dbReference type="Gene3D" id="3.40.50.300">
    <property type="entry name" value="P-loop containing nucleotide triphosphate hydrolases"/>
    <property type="match status" value="2"/>
</dbReference>
<evidence type="ECO:0000256" key="3">
    <source>
        <dbReference type="ARBA" id="ARBA00022640"/>
    </source>
</evidence>
<evidence type="ECO:0000256" key="10">
    <source>
        <dbReference type="RuleBase" id="RU004432"/>
    </source>
</evidence>
<keyword evidence="7" id="KW-0809">Transit peptide</keyword>
<evidence type="ECO:0000256" key="9">
    <source>
        <dbReference type="PROSITE-ProRule" id="PRU01251"/>
    </source>
</evidence>
<dbReference type="PANTHER" id="PTHR11638">
    <property type="entry name" value="ATP-DEPENDENT CLP PROTEASE"/>
    <property type="match status" value="1"/>
</dbReference>
<dbReference type="SUPFAM" id="SSF81923">
    <property type="entry name" value="Double Clp-N motif"/>
    <property type="match status" value="1"/>
</dbReference>
<evidence type="ECO:0000256" key="6">
    <source>
        <dbReference type="ARBA" id="ARBA00022840"/>
    </source>
</evidence>
<dbReference type="Proteomes" id="UP001279734">
    <property type="component" value="Unassembled WGS sequence"/>
</dbReference>
<evidence type="ECO:0000259" key="14">
    <source>
        <dbReference type="PROSITE" id="PS51903"/>
    </source>
</evidence>
<dbReference type="InterPro" id="IPR018368">
    <property type="entry name" value="ClpA/B_CS1"/>
</dbReference>
<keyword evidence="4 9" id="KW-0677">Repeat</keyword>
<dbReference type="PRINTS" id="PR00300">
    <property type="entry name" value="CLPPROTEASEA"/>
</dbReference>
<dbReference type="Pfam" id="PF00004">
    <property type="entry name" value="AAA"/>
    <property type="match status" value="1"/>
</dbReference>